<proteinExistence type="predicted"/>
<keyword evidence="6" id="KW-0998">Cell outer membrane</keyword>
<dbReference type="Pfam" id="PF00593">
    <property type="entry name" value="TonB_dep_Rec_b-barrel"/>
    <property type="match status" value="1"/>
</dbReference>
<keyword evidence="5" id="KW-0472">Membrane</keyword>
<dbReference type="EMBL" id="FPHP01000035">
    <property type="protein sequence ID" value="SFV75427.1"/>
    <property type="molecule type" value="Genomic_DNA"/>
</dbReference>
<evidence type="ECO:0000313" key="9">
    <source>
        <dbReference type="EMBL" id="SFV75427.1"/>
    </source>
</evidence>
<dbReference type="GO" id="GO:0015344">
    <property type="term" value="F:siderophore uptake transmembrane transporter activity"/>
    <property type="evidence" value="ECO:0007669"/>
    <property type="project" value="TreeGrafter"/>
</dbReference>
<dbReference type="GO" id="GO:0044718">
    <property type="term" value="P:siderophore transmembrane transport"/>
    <property type="evidence" value="ECO:0007669"/>
    <property type="project" value="TreeGrafter"/>
</dbReference>
<keyword evidence="4" id="KW-0798">TonB box</keyword>
<organism evidence="9">
    <name type="scientific">hydrothermal vent metagenome</name>
    <dbReference type="NCBI Taxonomy" id="652676"/>
    <lineage>
        <taxon>unclassified sequences</taxon>
        <taxon>metagenomes</taxon>
        <taxon>ecological metagenomes</taxon>
    </lineage>
</organism>
<evidence type="ECO:0000256" key="3">
    <source>
        <dbReference type="ARBA" id="ARBA00022692"/>
    </source>
</evidence>
<evidence type="ECO:0000259" key="8">
    <source>
        <dbReference type="Pfam" id="PF07715"/>
    </source>
</evidence>
<name>A0A1W1D4S7_9ZZZZ</name>
<sequence length="675" mass="75549">MSVAVCMMVVNANATDLGTIEVDKKITIESIQNISGQEVKSADLAETLENKIPSISLIRRSGVANDVILRGQKRDNIKVTVDGTTTYGACVNRMDPPISHIVNDVIDNIEVSEGPFDVEDFGVLSGSIKVKTKKPTKKLKGKVEVNIGSFGYRKAATTVSGGNDKVRVLFSVSGEKGEQYQDGNGDTLAKQLENYTASTPSTTDDPYNYSTTNKDKDAFEKTTYMGKVFVDIDEHQELRLGYTANRSHSVLYPSSKMDAVYDDSDIFNVEYIMKNMFKYSKQLNIQLYHSQVDHPMSTQYREIAVKMGKYMTNHLTTDMTGLKIKNNFDVMEQSITYGVDMSKRNWDGEFTSTSIATGAVKKIGNSLDDVDTNNVGLFVKYAKTIKKTDLEVGVRYDTTKIDTKSATEDDTDFNSLSANIFATYNMNKTTKYFIGIGKSSRVPDARELYNIKYNTSTTPPTRIVNGNPNLNQTTNYEIDFGLKKTYENSKIQLKTFYSKLKDYIYYNGTKGLNHAFENIDAHIYGAELSGSYTLSDDMYFEAGVAYKRGKKDTQPTGQKDTDLAEITPLKLNASAVYDYDDFGDVELSVVAATKWSHVDEDNGEQKLPGYGVFNLKTTRDFDNGFELIAGIDNIFDKTYTITNTYKDLILVTGDSNTMLINEPGRYVYVNMKYKF</sequence>
<evidence type="ECO:0000259" key="7">
    <source>
        <dbReference type="Pfam" id="PF00593"/>
    </source>
</evidence>
<evidence type="ECO:0000256" key="6">
    <source>
        <dbReference type="ARBA" id="ARBA00023237"/>
    </source>
</evidence>
<dbReference type="Gene3D" id="2.40.170.20">
    <property type="entry name" value="TonB-dependent receptor, beta-barrel domain"/>
    <property type="match status" value="1"/>
</dbReference>
<dbReference type="PANTHER" id="PTHR30069">
    <property type="entry name" value="TONB-DEPENDENT OUTER MEMBRANE RECEPTOR"/>
    <property type="match status" value="1"/>
</dbReference>
<dbReference type="GO" id="GO:0009279">
    <property type="term" value="C:cell outer membrane"/>
    <property type="evidence" value="ECO:0007669"/>
    <property type="project" value="UniProtKB-SubCell"/>
</dbReference>
<keyword evidence="2" id="KW-0813">Transport</keyword>
<dbReference type="Gene3D" id="2.170.130.10">
    <property type="entry name" value="TonB-dependent receptor, plug domain"/>
    <property type="match status" value="1"/>
</dbReference>
<protein>
    <submittedName>
        <fullName evidence="9">TonB-dependent receptor</fullName>
    </submittedName>
</protein>
<gene>
    <name evidence="9" type="ORF">MNB_SM-3-956</name>
</gene>
<reference evidence="9" key="1">
    <citation type="submission" date="2016-10" db="EMBL/GenBank/DDBJ databases">
        <authorList>
            <person name="de Groot N.N."/>
        </authorList>
    </citation>
    <scope>NUCLEOTIDE SEQUENCE</scope>
</reference>
<keyword evidence="9" id="KW-0675">Receptor</keyword>
<feature type="domain" description="TonB-dependent receptor plug" evidence="8">
    <location>
        <begin position="27"/>
        <end position="118"/>
    </location>
</feature>
<feature type="domain" description="TonB-dependent receptor-like beta-barrel" evidence="7">
    <location>
        <begin position="185"/>
        <end position="634"/>
    </location>
</feature>
<comment type="subcellular location">
    <subcellularLocation>
        <location evidence="1">Cell outer membrane</location>
        <topology evidence="1">Multi-pass membrane protein</topology>
    </subcellularLocation>
</comment>
<evidence type="ECO:0000256" key="2">
    <source>
        <dbReference type="ARBA" id="ARBA00022448"/>
    </source>
</evidence>
<accession>A0A1W1D4S7</accession>
<evidence type="ECO:0000256" key="1">
    <source>
        <dbReference type="ARBA" id="ARBA00004571"/>
    </source>
</evidence>
<dbReference type="InterPro" id="IPR039426">
    <property type="entry name" value="TonB-dep_rcpt-like"/>
</dbReference>
<dbReference type="PANTHER" id="PTHR30069:SF49">
    <property type="entry name" value="OUTER MEMBRANE PROTEIN C"/>
    <property type="match status" value="1"/>
</dbReference>
<dbReference type="AlphaFoldDB" id="A0A1W1D4S7"/>
<dbReference type="InterPro" id="IPR037066">
    <property type="entry name" value="Plug_dom_sf"/>
</dbReference>
<dbReference type="SUPFAM" id="SSF56935">
    <property type="entry name" value="Porins"/>
    <property type="match status" value="1"/>
</dbReference>
<evidence type="ECO:0000256" key="5">
    <source>
        <dbReference type="ARBA" id="ARBA00023136"/>
    </source>
</evidence>
<dbReference type="InterPro" id="IPR000531">
    <property type="entry name" value="Beta-barrel_TonB"/>
</dbReference>
<dbReference type="InterPro" id="IPR036942">
    <property type="entry name" value="Beta-barrel_TonB_sf"/>
</dbReference>
<dbReference type="PROSITE" id="PS52016">
    <property type="entry name" value="TONB_DEPENDENT_REC_3"/>
    <property type="match status" value="1"/>
</dbReference>
<dbReference type="InterPro" id="IPR012910">
    <property type="entry name" value="Plug_dom"/>
</dbReference>
<keyword evidence="3" id="KW-0812">Transmembrane</keyword>
<dbReference type="Pfam" id="PF07715">
    <property type="entry name" value="Plug"/>
    <property type="match status" value="1"/>
</dbReference>
<evidence type="ECO:0000256" key="4">
    <source>
        <dbReference type="ARBA" id="ARBA00023077"/>
    </source>
</evidence>